<evidence type="ECO:0000313" key="5">
    <source>
        <dbReference type="EMBL" id="SKB58690.1"/>
    </source>
</evidence>
<dbReference type="AlphaFoldDB" id="A0A1T5CHT7"/>
<dbReference type="InterPro" id="IPR054579">
    <property type="entry name" value="GCE-like_dom"/>
</dbReference>
<name>A0A1T5CHT7_9BACT</name>
<keyword evidence="1" id="KW-0719">Serine esterase</keyword>
<feature type="domain" description="4-O-methyl-glucuronoyl methylesterase-like" evidence="4">
    <location>
        <begin position="218"/>
        <end position="363"/>
    </location>
</feature>
<accession>A0A1T5CHT7</accession>
<proteinExistence type="predicted"/>
<dbReference type="SUPFAM" id="SSF53474">
    <property type="entry name" value="alpha/beta-Hydrolases"/>
    <property type="match status" value="1"/>
</dbReference>
<reference evidence="6" key="1">
    <citation type="submission" date="2017-02" db="EMBL/GenBank/DDBJ databases">
        <authorList>
            <person name="Varghese N."/>
            <person name="Submissions S."/>
        </authorList>
    </citation>
    <scope>NUCLEOTIDE SEQUENCE [LARGE SCALE GENOMIC DNA]</scope>
    <source>
        <strain evidence="6">DSM 24967</strain>
    </source>
</reference>
<dbReference type="GO" id="GO:0052689">
    <property type="term" value="F:carboxylic ester hydrolase activity"/>
    <property type="evidence" value="ECO:0007669"/>
    <property type="project" value="UniProtKB-KW"/>
</dbReference>
<keyword evidence="2" id="KW-0732">Signal</keyword>
<evidence type="ECO:0000256" key="3">
    <source>
        <dbReference type="ARBA" id="ARBA00022801"/>
    </source>
</evidence>
<dbReference type="RefSeq" id="WP_079683419.1">
    <property type="nucleotide sequence ID" value="NZ_FUYQ01000012.1"/>
</dbReference>
<organism evidence="5 6">
    <name type="scientific">Parabacteroides chartae</name>
    <dbReference type="NCBI Taxonomy" id="1037355"/>
    <lineage>
        <taxon>Bacteria</taxon>
        <taxon>Pseudomonadati</taxon>
        <taxon>Bacteroidota</taxon>
        <taxon>Bacteroidia</taxon>
        <taxon>Bacteroidales</taxon>
        <taxon>Tannerellaceae</taxon>
        <taxon>Parabacteroides</taxon>
    </lineage>
</organism>
<evidence type="ECO:0000259" key="4">
    <source>
        <dbReference type="Pfam" id="PF22244"/>
    </source>
</evidence>
<evidence type="ECO:0000313" key="6">
    <source>
        <dbReference type="Proteomes" id="UP000190852"/>
    </source>
</evidence>
<protein>
    <recommendedName>
        <fullName evidence="4">4-O-methyl-glucuronoyl methylesterase-like domain-containing protein</fullName>
    </recommendedName>
</protein>
<dbReference type="Proteomes" id="UP000190852">
    <property type="component" value="Unassembled WGS sequence"/>
</dbReference>
<sequence length="411" mass="46201">MKKLILTTLLLTGIFISMVAQRIEPNYDESKVPVYELPPLLVSAKGKQIKSIKQWESIRRPEILEMFSSQMFGKTPGSPFTTSYEVVSVDANALDGKATCKQLRISFSNGNTVRSMLMLIYLPNHIKGKVPLFFAYNFDGNQTVSTDSGILFSNHTSENKRGLKVRRWPIEMIISKGYGVATACYHDIFYDEKDKHAESILPLLGYDPGQSLEGDSWQAIGAWAWGMSRAMDYFETDSRIDAKRIALMGHSRHGKAALWAGAQDQRFAIVISNESGCGGAALSKRAYGETVAVITNSFPHWFCPDFSRFANNEQSLPFDQHELIALIAPRPVYVASAVDDRWADPKGEYLSAFHAGEVYRLYGYEGLPSEEMPALNTPVISRVGYHIRTGVHDVTDFDWQCYLNFADKWMK</sequence>
<dbReference type="EMBL" id="FUYQ01000012">
    <property type="protein sequence ID" value="SKB58690.1"/>
    <property type="molecule type" value="Genomic_DNA"/>
</dbReference>
<dbReference type="InterPro" id="IPR029058">
    <property type="entry name" value="AB_hydrolase_fold"/>
</dbReference>
<evidence type="ECO:0000256" key="2">
    <source>
        <dbReference type="ARBA" id="ARBA00022729"/>
    </source>
</evidence>
<gene>
    <name evidence="5" type="ORF">SAMN05660349_01895</name>
</gene>
<evidence type="ECO:0000256" key="1">
    <source>
        <dbReference type="ARBA" id="ARBA00022487"/>
    </source>
</evidence>
<dbReference type="Gene3D" id="3.40.50.1820">
    <property type="entry name" value="alpha/beta hydrolase"/>
    <property type="match status" value="1"/>
</dbReference>
<keyword evidence="3" id="KW-0378">Hydrolase</keyword>
<dbReference type="Pfam" id="PF22244">
    <property type="entry name" value="GCE_fung"/>
    <property type="match status" value="1"/>
</dbReference>
<keyword evidence="6" id="KW-1185">Reference proteome</keyword>